<keyword evidence="7" id="KW-0325">Glycoprotein</keyword>
<evidence type="ECO:0000256" key="11">
    <source>
        <dbReference type="SAM" id="Phobius"/>
    </source>
</evidence>
<evidence type="ECO:0000313" key="15">
    <source>
        <dbReference type="Proteomes" id="UP000008143"/>
    </source>
</evidence>
<dbReference type="InterPro" id="IPR007110">
    <property type="entry name" value="Ig-like_dom"/>
</dbReference>
<keyword evidence="6" id="KW-1015">Disulfide bond</keyword>
<evidence type="ECO:0000256" key="2">
    <source>
        <dbReference type="ARBA" id="ARBA00022692"/>
    </source>
</evidence>
<dbReference type="InterPro" id="IPR003599">
    <property type="entry name" value="Ig_sub"/>
</dbReference>
<evidence type="ECO:0000256" key="12">
    <source>
        <dbReference type="SAM" id="SignalP"/>
    </source>
</evidence>
<name>A0A803JEK2_XENTR</name>
<protein>
    <submittedName>
        <fullName evidence="14 16">Butyrophilin subfamily 3 member A2</fullName>
    </submittedName>
</protein>
<dbReference type="InterPro" id="IPR053896">
    <property type="entry name" value="BTN3A2-like_Ig-C"/>
</dbReference>
<comment type="similarity">
    <text evidence="9">Belongs to the SKINT family.</text>
</comment>
<dbReference type="Proteomes" id="UP000008143">
    <property type="component" value="Chromosome 6"/>
</dbReference>
<feature type="region of interest" description="Disordered" evidence="10">
    <location>
        <begin position="332"/>
        <end position="354"/>
    </location>
</feature>
<evidence type="ECO:0000313" key="16">
    <source>
        <dbReference type="RefSeq" id="XP_031759723.1"/>
    </source>
</evidence>
<dbReference type="GO" id="GO:0009897">
    <property type="term" value="C:external side of plasma membrane"/>
    <property type="evidence" value="ECO:0000318"/>
    <property type="project" value="GO_Central"/>
</dbReference>
<dbReference type="FunFam" id="2.60.40.10:FF:000088">
    <property type="entry name" value="Butyrophilin subfamily 1 member A1"/>
    <property type="match status" value="1"/>
</dbReference>
<reference evidence="16" key="3">
    <citation type="submission" date="2025-04" db="UniProtKB">
        <authorList>
            <consortium name="RefSeq"/>
        </authorList>
    </citation>
    <scope>IDENTIFICATION</scope>
    <source>
        <strain evidence="16">Nigerian</strain>
        <tissue evidence="16">Liver and blood</tissue>
    </source>
</reference>
<dbReference type="Gene3D" id="2.60.40.10">
    <property type="entry name" value="Immunoglobulins"/>
    <property type="match status" value="2"/>
</dbReference>
<dbReference type="Pfam" id="PF22705">
    <property type="entry name" value="C2-set_3"/>
    <property type="match status" value="1"/>
</dbReference>
<dbReference type="GO" id="GO:0042110">
    <property type="term" value="P:T cell activation"/>
    <property type="evidence" value="ECO:0007669"/>
    <property type="project" value="UniProtKB-ARBA"/>
</dbReference>
<comment type="subcellular location">
    <subcellularLocation>
        <location evidence="1">Membrane</location>
    </subcellularLocation>
</comment>
<evidence type="ECO:0000256" key="5">
    <source>
        <dbReference type="ARBA" id="ARBA00023136"/>
    </source>
</evidence>
<evidence type="ECO:0000259" key="13">
    <source>
        <dbReference type="PROSITE" id="PS50835"/>
    </source>
</evidence>
<dbReference type="PANTHER" id="PTHR24100">
    <property type="entry name" value="BUTYROPHILIN"/>
    <property type="match status" value="1"/>
</dbReference>
<dbReference type="SUPFAM" id="SSF48726">
    <property type="entry name" value="Immunoglobulin"/>
    <property type="match status" value="2"/>
</dbReference>
<feature type="transmembrane region" description="Helical" evidence="11">
    <location>
        <begin position="237"/>
        <end position="259"/>
    </location>
</feature>
<keyword evidence="4 11" id="KW-1133">Transmembrane helix</keyword>
<evidence type="ECO:0000256" key="10">
    <source>
        <dbReference type="SAM" id="MobiDB-lite"/>
    </source>
</evidence>
<dbReference type="OrthoDB" id="9049620at2759"/>
<dbReference type="InterPro" id="IPR036179">
    <property type="entry name" value="Ig-like_dom_sf"/>
</dbReference>
<dbReference type="FunFam" id="2.60.40.10:FF:000142">
    <property type="entry name" value="V-set domain-containing T-cell activation inhibitor 1"/>
    <property type="match status" value="1"/>
</dbReference>
<dbReference type="SUPFAM" id="SSF49899">
    <property type="entry name" value="Concanavalin A-like lectins/glucanases"/>
    <property type="match status" value="1"/>
</dbReference>
<dbReference type="GO" id="GO:0001817">
    <property type="term" value="P:regulation of cytokine production"/>
    <property type="evidence" value="ECO:0000318"/>
    <property type="project" value="GO_Central"/>
</dbReference>
<dbReference type="Gene3D" id="2.60.120.920">
    <property type="match status" value="1"/>
</dbReference>
<dbReference type="AGR" id="Xenbase:XB-GENE-29078475"/>
<evidence type="ECO:0000256" key="8">
    <source>
        <dbReference type="ARBA" id="ARBA00023319"/>
    </source>
</evidence>
<dbReference type="PROSITE" id="PS50835">
    <property type="entry name" value="IG_LIKE"/>
    <property type="match status" value="2"/>
</dbReference>
<gene>
    <name evidence="14 16 17" type="primary">LOC100486763</name>
</gene>
<feature type="domain" description="Ig-like" evidence="13">
    <location>
        <begin position="136"/>
        <end position="220"/>
    </location>
</feature>
<dbReference type="InterPro" id="IPR013106">
    <property type="entry name" value="Ig_V-set"/>
</dbReference>
<evidence type="ECO:0000256" key="1">
    <source>
        <dbReference type="ARBA" id="ARBA00004370"/>
    </source>
</evidence>
<dbReference type="AlphaFoldDB" id="A0A803JEK2"/>
<dbReference type="InterPro" id="IPR043136">
    <property type="entry name" value="B30.2/SPRY_sf"/>
</dbReference>
<sequence length="467" mass="52567">MWPLSVSLLFLLSLSLFHYSLADSVSSAVLGSSARLLCQFTPVVDAKNVEIRWFTRSFRPYVHQYKNGEDNYREQMEEFRGRTEFLKQDITQGVGTLIISNVTLADEGRYSCFYEFDNRQGEVHVELKVAAMGLNPLISIEDYQQGEITLRCESSGWYPAPAATWQDESGNNMKSSVEINNNEETGLFHVKTALRVASDSAVSCHVRNDLLGAGKQSSVQFAGSFYWRVDRSGISRFIMMAASLVVMVIVIIVTPMITIRFQRIKKLQSEIGSLKSQVSKFWDRVDGAWCKVDTRLGQVGEDRNRINIMKNCLCANKVSVMLDRGTAPAELQVEENGRSVKRPTPLDPKPENSKDGFDSCVIGTVGFTSGKHCWEVEIQDRYCSIGVAQGPQQGVVALQLYDLGHKIHLGLESDQTYRLYVLLDYEGDSVTVFRADMIKWITEKKEFKGTVYPFFEVLSSNPISLSE</sequence>
<reference evidence="14" key="1">
    <citation type="journal article" date="2010" name="Science">
        <title>The genome of the Western clawed frog Xenopus tropicalis.</title>
        <authorList>
            <person name="Hellsten U."/>
            <person name="Harland R.M."/>
            <person name="Gilchrist M.J."/>
            <person name="Hendrix D."/>
            <person name="Jurka J."/>
            <person name="Kapitonov V."/>
            <person name="Ovcharenko I."/>
            <person name="Putnam N.H."/>
            <person name="Shu S."/>
            <person name="Taher L."/>
            <person name="Blitz I.L."/>
            <person name="Blumberg B."/>
            <person name="Dichmann D.S."/>
            <person name="Dubchak I."/>
            <person name="Amaya E."/>
            <person name="Detter J.C."/>
            <person name="Fletcher R."/>
            <person name="Gerhard D.S."/>
            <person name="Goodstein D."/>
            <person name="Graves T."/>
            <person name="Grigoriev I.V."/>
            <person name="Grimwood J."/>
            <person name="Kawashima T."/>
            <person name="Lindquist E."/>
            <person name="Lucas S.M."/>
            <person name="Mead P.E."/>
            <person name="Mitros T."/>
            <person name="Ogino H."/>
            <person name="Ohta Y."/>
            <person name="Poliakov A.V."/>
            <person name="Pollet N."/>
            <person name="Robert J."/>
            <person name="Salamov A."/>
            <person name="Sater A.K."/>
            <person name="Schmutz J."/>
            <person name="Terry A."/>
            <person name="Vize P.D."/>
            <person name="Warren W.C."/>
            <person name="Wells D."/>
            <person name="Wills A."/>
            <person name="Wilson R.K."/>
            <person name="Zimmerman L.B."/>
            <person name="Zorn A.M."/>
            <person name="Grainger R."/>
            <person name="Grammer T."/>
            <person name="Khokha M.K."/>
            <person name="Richardson P.M."/>
            <person name="Rokhsar D.S."/>
        </authorList>
    </citation>
    <scope>NUCLEOTIDE SEQUENCE [LARGE SCALE GENOMIC DNA]</scope>
    <source>
        <strain evidence="14">Nigerian</strain>
    </source>
</reference>
<keyword evidence="2 11" id="KW-0812">Transmembrane</keyword>
<accession>A0A803JEK2</accession>
<dbReference type="GO" id="GO:0050863">
    <property type="term" value="P:regulation of T cell activation"/>
    <property type="evidence" value="ECO:0007669"/>
    <property type="project" value="UniProtKB-ARBA"/>
</dbReference>
<dbReference type="GeneTree" id="ENSGT01120000271914"/>
<dbReference type="InterPro" id="IPR003879">
    <property type="entry name" value="Butyrophylin_SPRY"/>
</dbReference>
<dbReference type="GO" id="GO:0005102">
    <property type="term" value="F:signaling receptor binding"/>
    <property type="evidence" value="ECO:0000318"/>
    <property type="project" value="GO_Central"/>
</dbReference>
<dbReference type="Ensembl" id="ENSXETT00000122097">
    <property type="protein sequence ID" value="ENSXETP00000106308"/>
    <property type="gene ID" value="ENSXETG00000045237"/>
</dbReference>
<dbReference type="KEGG" id="xtr:100486763"/>
<keyword evidence="3 12" id="KW-0732">Signal</keyword>
<dbReference type="GO" id="GO:0050852">
    <property type="term" value="P:T cell receptor signaling pathway"/>
    <property type="evidence" value="ECO:0000318"/>
    <property type="project" value="GO_Central"/>
</dbReference>
<organism evidence="14">
    <name type="scientific">Xenopus tropicalis</name>
    <name type="common">Western clawed frog</name>
    <name type="synonym">Silurana tropicalis</name>
    <dbReference type="NCBI Taxonomy" id="8364"/>
    <lineage>
        <taxon>Eukaryota</taxon>
        <taxon>Metazoa</taxon>
        <taxon>Chordata</taxon>
        <taxon>Craniata</taxon>
        <taxon>Vertebrata</taxon>
        <taxon>Euteleostomi</taxon>
        <taxon>Amphibia</taxon>
        <taxon>Batrachia</taxon>
        <taxon>Anura</taxon>
        <taxon>Pipoidea</taxon>
        <taxon>Pipidae</taxon>
        <taxon>Xenopodinae</taxon>
        <taxon>Xenopus</taxon>
        <taxon>Silurana</taxon>
    </lineage>
</organism>
<evidence type="ECO:0000256" key="9">
    <source>
        <dbReference type="ARBA" id="ARBA00038221"/>
    </source>
</evidence>
<dbReference type="InterPro" id="IPR013320">
    <property type="entry name" value="ConA-like_dom_sf"/>
</dbReference>
<keyword evidence="5 11" id="KW-0472">Membrane</keyword>
<reference evidence="14" key="2">
    <citation type="submission" date="2021-03" db="UniProtKB">
        <authorList>
            <consortium name="Ensembl"/>
        </authorList>
    </citation>
    <scope>IDENTIFICATION</scope>
</reference>
<keyword evidence="8" id="KW-0393">Immunoglobulin domain</keyword>
<evidence type="ECO:0000256" key="7">
    <source>
        <dbReference type="ARBA" id="ARBA00023180"/>
    </source>
</evidence>
<evidence type="ECO:0000256" key="3">
    <source>
        <dbReference type="ARBA" id="ARBA00022729"/>
    </source>
</evidence>
<keyword evidence="15" id="KW-1185">Reference proteome</keyword>
<dbReference type="OMA" id="WVKMIPE"/>
<feature type="chain" id="PRO_5044662849" evidence="12">
    <location>
        <begin position="23"/>
        <end position="467"/>
    </location>
</feature>
<evidence type="ECO:0000256" key="4">
    <source>
        <dbReference type="ARBA" id="ARBA00022989"/>
    </source>
</evidence>
<dbReference type="RefSeq" id="XP_031759723.1">
    <property type="nucleotide sequence ID" value="XM_031903863.1"/>
</dbReference>
<dbReference type="InterPro" id="IPR050504">
    <property type="entry name" value="IgSF_BTN/MOG"/>
</dbReference>
<dbReference type="GO" id="GO:1903037">
    <property type="term" value="P:regulation of leukocyte cell-cell adhesion"/>
    <property type="evidence" value="ECO:0007669"/>
    <property type="project" value="UniProtKB-ARBA"/>
</dbReference>
<dbReference type="SMART" id="SM00409">
    <property type="entry name" value="IG"/>
    <property type="match status" value="1"/>
</dbReference>
<dbReference type="GeneID" id="100486763"/>
<feature type="signal peptide" evidence="12">
    <location>
        <begin position="1"/>
        <end position="22"/>
    </location>
</feature>
<dbReference type="PRINTS" id="PR01407">
    <property type="entry name" value="BUTYPHLNCDUF"/>
</dbReference>
<dbReference type="SMART" id="SM00406">
    <property type="entry name" value="IGv"/>
    <property type="match status" value="1"/>
</dbReference>
<dbReference type="CDD" id="cd05713">
    <property type="entry name" value="IgV_MOG_like"/>
    <property type="match status" value="1"/>
</dbReference>
<proteinExistence type="inferred from homology"/>
<dbReference type="Reactome" id="R-XTR-8851680">
    <property type="pathway name" value="Butyrophilin (BTN) family interactions"/>
</dbReference>
<dbReference type="Xenbase" id="XB-GENE-29078475">
    <property type="gene designation" value="LOC100486763"/>
</dbReference>
<evidence type="ECO:0000256" key="6">
    <source>
        <dbReference type="ARBA" id="ARBA00023157"/>
    </source>
</evidence>
<feature type="domain" description="Ig-like" evidence="13">
    <location>
        <begin position="3"/>
        <end position="112"/>
    </location>
</feature>
<evidence type="ECO:0000313" key="17">
    <source>
        <dbReference type="Xenbase" id="XB-GENE-29078475"/>
    </source>
</evidence>
<dbReference type="InterPro" id="IPR013783">
    <property type="entry name" value="Ig-like_fold"/>
</dbReference>
<dbReference type="Pfam" id="PF07686">
    <property type="entry name" value="V-set"/>
    <property type="match status" value="1"/>
</dbReference>
<dbReference type="PANTHER" id="PTHR24100:SF140">
    <property type="entry name" value="BUTYROPHILIN SUBFAMILY 3 MEMBER A2"/>
    <property type="match status" value="1"/>
</dbReference>
<evidence type="ECO:0000313" key="14">
    <source>
        <dbReference type="Ensembl" id="ENSXETP00000106308"/>
    </source>
</evidence>